<dbReference type="InterPro" id="IPR018060">
    <property type="entry name" value="HTH_AraC"/>
</dbReference>
<organism evidence="4 5">
    <name type="scientific">Nocardiopsis suaedae</name>
    <dbReference type="NCBI Taxonomy" id="3018444"/>
    <lineage>
        <taxon>Bacteria</taxon>
        <taxon>Bacillati</taxon>
        <taxon>Actinomycetota</taxon>
        <taxon>Actinomycetes</taxon>
        <taxon>Streptosporangiales</taxon>
        <taxon>Nocardiopsidaceae</taxon>
        <taxon>Nocardiopsis</taxon>
    </lineage>
</organism>
<dbReference type="SUPFAM" id="SSF52317">
    <property type="entry name" value="Class I glutamine amidotransferase-like"/>
    <property type="match status" value="1"/>
</dbReference>
<dbReference type="SUPFAM" id="SSF46689">
    <property type="entry name" value="Homeodomain-like"/>
    <property type="match status" value="2"/>
</dbReference>
<name>A0ABT4TFP7_9ACTN</name>
<comment type="caution">
    <text evidence="4">The sequence shown here is derived from an EMBL/GenBank/DDBJ whole genome shotgun (WGS) entry which is preliminary data.</text>
</comment>
<reference evidence="4" key="1">
    <citation type="submission" date="2023-01" db="EMBL/GenBank/DDBJ databases">
        <title>Draft genome sequence of Nocardiopsis sp. LSu2-4 isolated from halophytes.</title>
        <authorList>
            <person name="Duangmal K."/>
            <person name="Chantavorakit T."/>
        </authorList>
    </citation>
    <scope>NUCLEOTIDE SEQUENCE</scope>
    <source>
        <strain evidence="4">LSu2-4</strain>
    </source>
</reference>
<evidence type="ECO:0000313" key="5">
    <source>
        <dbReference type="Proteomes" id="UP001165685"/>
    </source>
</evidence>
<feature type="domain" description="HTH araC/xylS-type" evidence="3">
    <location>
        <begin position="200"/>
        <end position="298"/>
    </location>
</feature>
<accession>A0ABT4TFP7</accession>
<keyword evidence="1" id="KW-0805">Transcription regulation</keyword>
<dbReference type="InterPro" id="IPR029062">
    <property type="entry name" value="Class_I_gatase-like"/>
</dbReference>
<sequence>MSVFDYAVSAEVWGIDRTGAGVPRFELRRCGVAGATAAAHPGAGVRATHGMDAVAGADLVVVPGGPDPLLDYPPELLAALRAADRAGTPVAALCGAAFALGRAGLLHGRRATTHWMWIEELRKRFPDAVVEEEALFVNDGTLWTSAGTAAGIDLCLHLVRGAHGADAAAEIGRRMVTPPHRSGAQRQYIEAPVSGSDPFAETLAWARENLHVPLTVRQLAARAGMSERTLARRFVQATGATPLRWLHDQRVQVAQRLLEGTDHPVEAIAHKAGFGSSAAMRRSFGRTLGVTPTEYRAAFRERGVEC</sequence>
<dbReference type="SMART" id="SM00342">
    <property type="entry name" value="HTH_ARAC"/>
    <property type="match status" value="1"/>
</dbReference>
<dbReference type="EMBL" id="JAQFWP010000003">
    <property type="protein sequence ID" value="MDA2803523.1"/>
    <property type="molecule type" value="Genomic_DNA"/>
</dbReference>
<dbReference type="InterPro" id="IPR002818">
    <property type="entry name" value="DJ-1/PfpI"/>
</dbReference>
<proteinExistence type="predicted"/>
<dbReference type="Pfam" id="PF01965">
    <property type="entry name" value="DJ-1_PfpI"/>
    <property type="match status" value="1"/>
</dbReference>
<dbReference type="Pfam" id="PF12833">
    <property type="entry name" value="HTH_18"/>
    <property type="match status" value="1"/>
</dbReference>
<dbReference type="PANTHER" id="PTHR43130">
    <property type="entry name" value="ARAC-FAMILY TRANSCRIPTIONAL REGULATOR"/>
    <property type="match status" value="1"/>
</dbReference>
<keyword evidence="2" id="KW-0804">Transcription</keyword>
<evidence type="ECO:0000256" key="1">
    <source>
        <dbReference type="ARBA" id="ARBA00023015"/>
    </source>
</evidence>
<dbReference type="InterPro" id="IPR052158">
    <property type="entry name" value="INH-QAR"/>
</dbReference>
<dbReference type="CDD" id="cd03137">
    <property type="entry name" value="GATase1_AraC_1"/>
    <property type="match status" value="1"/>
</dbReference>
<dbReference type="InterPro" id="IPR009057">
    <property type="entry name" value="Homeodomain-like_sf"/>
</dbReference>
<dbReference type="Gene3D" id="3.40.50.880">
    <property type="match status" value="1"/>
</dbReference>
<dbReference type="Gene3D" id="1.10.10.60">
    <property type="entry name" value="Homeodomain-like"/>
    <property type="match status" value="1"/>
</dbReference>
<keyword evidence="5" id="KW-1185">Reference proteome</keyword>
<gene>
    <name evidence="4" type="ORF">O4U47_03295</name>
</gene>
<dbReference type="PANTHER" id="PTHR43130:SF3">
    <property type="entry name" value="HTH-TYPE TRANSCRIPTIONAL REGULATOR RV1931C"/>
    <property type="match status" value="1"/>
</dbReference>
<dbReference type="Proteomes" id="UP001165685">
    <property type="component" value="Unassembled WGS sequence"/>
</dbReference>
<protein>
    <submittedName>
        <fullName evidence="4">Helix-turn-helix domain-containing protein</fullName>
    </submittedName>
</protein>
<dbReference type="RefSeq" id="WP_270676012.1">
    <property type="nucleotide sequence ID" value="NZ_JAQFWP010000003.1"/>
</dbReference>
<evidence type="ECO:0000259" key="3">
    <source>
        <dbReference type="PROSITE" id="PS01124"/>
    </source>
</evidence>
<evidence type="ECO:0000313" key="4">
    <source>
        <dbReference type="EMBL" id="MDA2803523.1"/>
    </source>
</evidence>
<evidence type="ECO:0000256" key="2">
    <source>
        <dbReference type="ARBA" id="ARBA00023163"/>
    </source>
</evidence>
<dbReference type="PROSITE" id="PS01124">
    <property type="entry name" value="HTH_ARAC_FAMILY_2"/>
    <property type="match status" value="1"/>
</dbReference>